<proteinExistence type="predicted"/>
<keyword evidence="2" id="KW-1185">Reference proteome</keyword>
<protein>
    <submittedName>
        <fullName evidence="1">Uncharacterized protein</fullName>
    </submittedName>
</protein>
<dbReference type="RefSeq" id="WP_128958806.1">
    <property type="nucleotide sequence ID" value="NZ_RDQZ01000070.1"/>
</dbReference>
<evidence type="ECO:0000313" key="1">
    <source>
        <dbReference type="EMBL" id="RXH03657.1"/>
    </source>
</evidence>
<dbReference type="Proteomes" id="UP000290401">
    <property type="component" value="Unassembled WGS sequence"/>
</dbReference>
<name>A0ABY0DWG7_9BRAD</name>
<accession>A0ABY0DWG7</accession>
<reference evidence="1 2" key="1">
    <citation type="submission" date="2018-10" db="EMBL/GenBank/DDBJ databases">
        <title>Bradyrhizobium sp. nov., effective nodules isolated from peanut in China.</title>
        <authorList>
            <person name="Li Y."/>
        </authorList>
    </citation>
    <scope>NUCLEOTIDE SEQUENCE [LARGE SCALE GENOMIC DNA]</scope>
    <source>
        <strain evidence="1 2">CCBAU 53426</strain>
    </source>
</reference>
<evidence type="ECO:0000313" key="2">
    <source>
        <dbReference type="Proteomes" id="UP000290401"/>
    </source>
</evidence>
<gene>
    <name evidence="1" type="ORF">EAS56_37905</name>
</gene>
<sequence length="71" mass="7829">MDNEIAEVAVKLLLVEMQNKLREAEQIAKTAKACADAGSIPEAIRMDLDKYIYDADRLHDAVTLLGRLAAD</sequence>
<dbReference type="EMBL" id="RDQZ01000070">
    <property type="protein sequence ID" value="RXH03657.1"/>
    <property type="molecule type" value="Genomic_DNA"/>
</dbReference>
<comment type="caution">
    <text evidence="1">The sequence shown here is derived from an EMBL/GenBank/DDBJ whole genome shotgun (WGS) entry which is preliminary data.</text>
</comment>
<organism evidence="1 2">
    <name type="scientific">Bradyrhizobium guangzhouense</name>
    <dbReference type="NCBI Taxonomy" id="1325095"/>
    <lineage>
        <taxon>Bacteria</taxon>
        <taxon>Pseudomonadati</taxon>
        <taxon>Pseudomonadota</taxon>
        <taxon>Alphaproteobacteria</taxon>
        <taxon>Hyphomicrobiales</taxon>
        <taxon>Nitrobacteraceae</taxon>
        <taxon>Bradyrhizobium</taxon>
    </lineage>
</organism>